<accession>A0A3N9TIK7</accession>
<dbReference type="OrthoDB" id="9808398at2"/>
<dbReference type="Gene3D" id="3.40.50.1820">
    <property type="entry name" value="alpha/beta hydrolase"/>
    <property type="match status" value="1"/>
</dbReference>
<evidence type="ECO:0000313" key="3">
    <source>
        <dbReference type="EMBL" id="RQW64127.1"/>
    </source>
</evidence>
<name>A0A3N9TIK7_9VIBR</name>
<dbReference type="SUPFAM" id="SSF53474">
    <property type="entry name" value="alpha/beta-Hydrolases"/>
    <property type="match status" value="1"/>
</dbReference>
<dbReference type="InterPro" id="IPR000639">
    <property type="entry name" value="Epox_hydrolase-like"/>
</dbReference>
<dbReference type="PANTHER" id="PTHR46118:SF4">
    <property type="entry name" value="PROTEIN ABHD11"/>
    <property type="match status" value="1"/>
</dbReference>
<organism evidence="3 4">
    <name type="scientific">Vibrio viridaestus</name>
    <dbReference type="NCBI Taxonomy" id="2487322"/>
    <lineage>
        <taxon>Bacteria</taxon>
        <taxon>Pseudomonadati</taxon>
        <taxon>Pseudomonadota</taxon>
        <taxon>Gammaproteobacteria</taxon>
        <taxon>Vibrionales</taxon>
        <taxon>Vibrionaceae</taxon>
        <taxon>Vibrio</taxon>
    </lineage>
</organism>
<dbReference type="PRINTS" id="PR00111">
    <property type="entry name" value="ABHYDROLASE"/>
</dbReference>
<comment type="caution">
    <text evidence="3">The sequence shown here is derived from an EMBL/GenBank/DDBJ whole genome shotgun (WGS) entry which is preliminary data.</text>
</comment>
<dbReference type="InterPro" id="IPR000073">
    <property type="entry name" value="AB_hydrolase_1"/>
</dbReference>
<dbReference type="EMBL" id="RJVQ01000002">
    <property type="protein sequence ID" value="RQW64127.1"/>
    <property type="molecule type" value="Genomic_DNA"/>
</dbReference>
<dbReference type="AlphaFoldDB" id="A0A3N9TIK7"/>
<keyword evidence="1 3" id="KW-0378">Hydrolase</keyword>
<dbReference type="PRINTS" id="PR00412">
    <property type="entry name" value="EPOXHYDRLASE"/>
</dbReference>
<evidence type="ECO:0000256" key="1">
    <source>
        <dbReference type="ARBA" id="ARBA00022801"/>
    </source>
</evidence>
<evidence type="ECO:0000313" key="4">
    <source>
        <dbReference type="Proteomes" id="UP000281112"/>
    </source>
</evidence>
<dbReference type="InterPro" id="IPR029058">
    <property type="entry name" value="AB_hydrolase_fold"/>
</dbReference>
<dbReference type="Pfam" id="PF00561">
    <property type="entry name" value="Abhydrolase_1"/>
    <property type="match status" value="1"/>
</dbReference>
<proteinExistence type="predicted"/>
<dbReference type="RefSeq" id="WP_124936247.1">
    <property type="nucleotide sequence ID" value="NZ_RJVQ01000002.1"/>
</dbReference>
<dbReference type="PANTHER" id="PTHR46118">
    <property type="entry name" value="PROTEIN ABHD11"/>
    <property type="match status" value="1"/>
</dbReference>
<evidence type="ECO:0000259" key="2">
    <source>
        <dbReference type="Pfam" id="PF00561"/>
    </source>
</evidence>
<gene>
    <name evidence="3" type="ORF">EES38_05935</name>
</gene>
<keyword evidence="4" id="KW-1185">Reference proteome</keyword>
<sequence length="257" mass="29074">MSGLIHYKIEGEGLPIILIHGLFGSLDNLGILARDLRQHYQIISIDLRNHGLSFHSDEHNYQNMAEDVIALLDHLKLDKVSIIGHSMGGKTAMKLASLDSKRVTSLVVLDMAPIHYTKNRHDDVFAGIELVDAQRVTSRKEALETLAQRVKIEGVRQFLGKSLYKDAHGIMQWRFNASSLKLNYPNILGWDPIEPVATPTLFVKGGDSEYIISDYQSQIVQQFPNAKAHIIANTGHWLHAEKPQEVLRAIYKFYDRN</sequence>
<protein>
    <submittedName>
        <fullName evidence="3">Alpha/beta fold hydrolase</fullName>
    </submittedName>
</protein>
<reference evidence="3 4" key="1">
    <citation type="submission" date="2018-11" db="EMBL/GenBank/DDBJ databases">
        <title>Vibrio LJC006 sp. nov., isolated from seawater during the bloom of the enteromorpha.</title>
        <authorList>
            <person name="Liang J."/>
        </authorList>
    </citation>
    <scope>NUCLEOTIDE SEQUENCE [LARGE SCALE GENOMIC DNA]</scope>
    <source>
        <strain evidence="3 4">LJC006</strain>
    </source>
</reference>
<feature type="domain" description="AB hydrolase-1" evidence="2">
    <location>
        <begin position="15"/>
        <end position="243"/>
    </location>
</feature>
<dbReference type="Proteomes" id="UP000281112">
    <property type="component" value="Unassembled WGS sequence"/>
</dbReference>
<dbReference type="GO" id="GO:0016787">
    <property type="term" value="F:hydrolase activity"/>
    <property type="evidence" value="ECO:0007669"/>
    <property type="project" value="UniProtKB-KW"/>
</dbReference>